<dbReference type="Pfam" id="PF00702">
    <property type="entry name" value="Hydrolase"/>
    <property type="match status" value="1"/>
</dbReference>
<reference evidence="1" key="1">
    <citation type="submission" date="2019-09" db="EMBL/GenBank/DDBJ databases">
        <authorList>
            <person name="Teo W.F.A."/>
            <person name="Duangmal K."/>
        </authorList>
    </citation>
    <scope>NUCLEOTIDE SEQUENCE [LARGE SCALE GENOMIC DNA]</scope>
    <source>
        <strain evidence="1">K81G1</strain>
    </source>
</reference>
<dbReference type="SFLD" id="SFLDS00003">
    <property type="entry name" value="Haloacid_Dehalogenase"/>
    <property type="match status" value="1"/>
</dbReference>
<protein>
    <submittedName>
        <fullName evidence="1">HAD family phosphatase</fullName>
    </submittedName>
</protein>
<dbReference type="InterPro" id="IPR023214">
    <property type="entry name" value="HAD_sf"/>
</dbReference>
<dbReference type="PANTHER" id="PTHR18901">
    <property type="entry name" value="2-DEOXYGLUCOSE-6-PHOSPHATE PHOSPHATASE 2"/>
    <property type="match status" value="1"/>
</dbReference>
<proteinExistence type="predicted"/>
<dbReference type="PRINTS" id="PR00413">
    <property type="entry name" value="HADHALOGNASE"/>
</dbReference>
<dbReference type="InterPro" id="IPR006439">
    <property type="entry name" value="HAD-SF_hydro_IA"/>
</dbReference>
<comment type="caution">
    <text evidence="1">The sequence shown here is derived from an EMBL/GenBank/DDBJ whole genome shotgun (WGS) entry which is preliminary data.</text>
</comment>
<dbReference type="Gene3D" id="1.10.150.240">
    <property type="entry name" value="Putative phosphatase, domain 2"/>
    <property type="match status" value="1"/>
</dbReference>
<sequence>MEYSSLWSATATKESVLSELALQAAVFDCDGLLLDTASTWARAFTVAAAAVGRRLDERQQTALVGSSVSSAAELITEWVGRPGSRAGVATILHAALRATIDECPPPVLPGVPALLDRLSGELPLGVASNAPADVLGDMLARSGLRERFGTVVSADAVARPKPAPDVYLAACRNLGVRPENVVALEDSPAGALAAQAAGLSLVVVTASDWPSFAPLPWPARPVLYVTTMEDPAVARLLSSRAAA</sequence>
<dbReference type="InterPro" id="IPR023198">
    <property type="entry name" value="PGP-like_dom2"/>
</dbReference>
<dbReference type="EMBL" id="VMNW02000074">
    <property type="protein sequence ID" value="KAA9153636.1"/>
    <property type="molecule type" value="Genomic_DNA"/>
</dbReference>
<gene>
    <name evidence="1" type="ORF">FPZ12_034025</name>
</gene>
<organism evidence="1 2">
    <name type="scientific">Amycolatopsis acidicola</name>
    <dbReference type="NCBI Taxonomy" id="2596893"/>
    <lineage>
        <taxon>Bacteria</taxon>
        <taxon>Bacillati</taxon>
        <taxon>Actinomycetota</taxon>
        <taxon>Actinomycetes</taxon>
        <taxon>Pseudonocardiales</taxon>
        <taxon>Pseudonocardiaceae</taxon>
        <taxon>Amycolatopsis</taxon>
    </lineage>
</organism>
<dbReference type="InterPro" id="IPR036412">
    <property type="entry name" value="HAD-like_sf"/>
</dbReference>
<dbReference type="SFLD" id="SFLDG01129">
    <property type="entry name" value="C1.5:_HAD__Beta-PGM__Phosphata"/>
    <property type="match status" value="1"/>
</dbReference>
<dbReference type="Gene3D" id="3.40.50.1000">
    <property type="entry name" value="HAD superfamily/HAD-like"/>
    <property type="match status" value="1"/>
</dbReference>
<dbReference type="Proteomes" id="UP000319769">
    <property type="component" value="Unassembled WGS sequence"/>
</dbReference>
<dbReference type="OrthoDB" id="9812856at2"/>
<name>A0A5N0UQR0_9PSEU</name>
<accession>A0A5N0UQR0</accession>
<evidence type="ECO:0000313" key="2">
    <source>
        <dbReference type="Proteomes" id="UP000319769"/>
    </source>
</evidence>
<dbReference type="PANTHER" id="PTHR18901:SF38">
    <property type="entry name" value="PSEUDOURIDINE-5'-PHOSPHATASE"/>
    <property type="match status" value="1"/>
</dbReference>
<dbReference type="AlphaFoldDB" id="A0A5N0UQR0"/>
<dbReference type="NCBIfam" id="TIGR01509">
    <property type="entry name" value="HAD-SF-IA-v3"/>
    <property type="match status" value="1"/>
</dbReference>
<evidence type="ECO:0000313" key="1">
    <source>
        <dbReference type="EMBL" id="KAA9153636.1"/>
    </source>
</evidence>
<dbReference type="SUPFAM" id="SSF56784">
    <property type="entry name" value="HAD-like"/>
    <property type="match status" value="1"/>
</dbReference>
<keyword evidence="2" id="KW-1185">Reference proteome</keyword>